<evidence type="ECO:0000256" key="2">
    <source>
        <dbReference type="ARBA" id="ARBA00022490"/>
    </source>
</evidence>
<evidence type="ECO:0000256" key="7">
    <source>
        <dbReference type="ARBA" id="ARBA00022840"/>
    </source>
</evidence>
<keyword evidence="3 10" id="KW-0645">Protease</keyword>
<dbReference type="PROSITE" id="PS51786">
    <property type="entry name" value="LON_PROTEOLYTIC"/>
    <property type="match status" value="1"/>
</dbReference>
<keyword evidence="6 10" id="KW-0720">Serine protease</keyword>
<feature type="active site" evidence="10 12">
    <location>
        <position position="681"/>
    </location>
</feature>
<dbReference type="FunFam" id="3.40.50.300:FF:000021">
    <property type="entry name" value="Lon protease homolog"/>
    <property type="match status" value="1"/>
</dbReference>
<dbReference type="Pfam" id="PF22667">
    <property type="entry name" value="Lon_lid"/>
    <property type="match status" value="1"/>
</dbReference>
<dbReference type="AlphaFoldDB" id="I4EFT6"/>
<dbReference type="GO" id="GO:0004252">
    <property type="term" value="F:serine-type endopeptidase activity"/>
    <property type="evidence" value="ECO:0007669"/>
    <property type="project" value="UniProtKB-UniRule"/>
</dbReference>
<comment type="induction">
    <text evidence="10">By heat shock.</text>
</comment>
<dbReference type="GO" id="GO:0043565">
    <property type="term" value="F:sequence-specific DNA binding"/>
    <property type="evidence" value="ECO:0007669"/>
    <property type="project" value="UniProtKB-UniRule"/>
</dbReference>
<dbReference type="InterPro" id="IPR015947">
    <property type="entry name" value="PUA-like_sf"/>
</dbReference>
<dbReference type="RefSeq" id="WP_008476861.1">
    <property type="nucleotide sequence ID" value="NZ_CAGS01000158.1"/>
</dbReference>
<evidence type="ECO:0000256" key="1">
    <source>
        <dbReference type="ARBA" id="ARBA00004496"/>
    </source>
</evidence>
<evidence type="ECO:0000256" key="11">
    <source>
        <dbReference type="PIRNR" id="PIRNR001174"/>
    </source>
</evidence>
<dbReference type="SMART" id="SM00464">
    <property type="entry name" value="LON"/>
    <property type="match status" value="1"/>
</dbReference>
<dbReference type="Gene3D" id="3.40.50.300">
    <property type="entry name" value="P-loop containing nucleotide triphosphate hydrolases"/>
    <property type="match status" value="1"/>
</dbReference>
<evidence type="ECO:0000259" key="16">
    <source>
        <dbReference type="PROSITE" id="PS51786"/>
    </source>
</evidence>
<gene>
    <name evidence="18" type="primary">lonA</name>
    <name evidence="10" type="synonym">lon</name>
    <name evidence="18" type="ORF">NITHO_2400008</name>
</gene>
<dbReference type="InterPro" id="IPR003111">
    <property type="entry name" value="Lon_prtase_N"/>
</dbReference>
<evidence type="ECO:0000256" key="4">
    <source>
        <dbReference type="ARBA" id="ARBA00022741"/>
    </source>
</evidence>
<evidence type="ECO:0000256" key="13">
    <source>
        <dbReference type="PIRSR" id="PIRSR001174-2"/>
    </source>
</evidence>
<comment type="function">
    <text evidence="10">ATP-dependent serine protease that mediates the selective degradation of mutant and abnormal proteins as well as certain short-lived regulatory proteins. Required for cellular homeostasis and for survival from DNA damage and developmental changes induced by stress. Degrades polypeptides processively to yield small peptide fragments that are 5 to 10 amino acids long. Binds to DNA in a double-stranded, site-specific manner.</text>
</comment>
<dbReference type="HAMAP" id="MF_01973">
    <property type="entry name" value="lon_bact"/>
    <property type="match status" value="1"/>
</dbReference>
<sequence>MKSRYDMYSMRYPLLPLKNVVVFPRNVVTLLVGKPRSIQAVEEAKSRDQRIVVVAYRDSTVDDPQPDQLYEMGTLAEIVSIEHQQGGNLQVALEGLSRVQLVQYDTTRPFYTVRIEQANETVSLTAETQALVYHLRGLARQYQESKNIFSNDILDMIETTNDPGHLADLLTTQLISDAAQRQTFLENLDPVSRLQFLAVRLTTDLDMATLDQRIKDRVRDQIDKNQREYYLREQLKAIHDELSGEGGSEMDAMRDKIKQRGLPTEIEDKLFKEVNRLERMPTISAEATVVRNYIDTVLGLPWHEETEDNLDLEHAEEILNLDHFGLDPVKERILEFLAVHKLTHGRGGMGAAILCLAGPPGVGKTSLGRSIARSMGRKFVRVSLGGVRDEAEIRGHRRTYIGAFPGRIITAMKTAGTLNPVIILDEIDKMTSDYRGDPASAMLEVLDPEQNHAFSDHFLDMPYDLSKVLFITTANYLYNIPRPLRDRMEIIEISGYTEHEKMEIGKRHLLPKQVEAHGLTPDQLEIPEKIWNKLIRGYTREAGVRGLERQLAAICRKVARDVVKGKRKRIRLTPARLQECLGPARFGFEHEIGENQVGVAIGLGTTEVGGELIPVEVAVMPGRGSLTITGRAGDVMQESARAALSYARSRAEALGIPRDFQEKNDLHIHLPEGATPKDGPSAGITMATALISALTKRPVLSDVAMTGEITLRGRVLPIGGLKDKTLAAHRTGIRRLIAPLDNQRDLSNIPEKIAREMTFYWVENMDQVIAQALDFSERANDIDPQLQEQLGQATDRGSMSDLMDVAVEDGAGAGV</sequence>
<keyword evidence="2 10" id="KW-0963">Cytoplasm</keyword>
<evidence type="ECO:0000256" key="14">
    <source>
        <dbReference type="PROSITE-ProRule" id="PRU01122"/>
    </source>
</evidence>
<dbReference type="MEROPS" id="S16.001"/>
<keyword evidence="8 10" id="KW-0346">Stress response</keyword>
<comment type="subunit">
    <text evidence="10 11">Homohexamer. Organized in a ring with a central cavity.</text>
</comment>
<keyword evidence="19" id="KW-1185">Reference proteome</keyword>
<comment type="catalytic activity">
    <reaction evidence="9 10 11 14">
        <text>Hydrolysis of proteins in presence of ATP.</text>
        <dbReference type="EC" id="3.4.21.53"/>
    </reaction>
</comment>
<dbReference type="PIRSF" id="PIRSF001174">
    <property type="entry name" value="Lon_proteas"/>
    <property type="match status" value="1"/>
</dbReference>
<dbReference type="InterPro" id="IPR003959">
    <property type="entry name" value="ATPase_AAA_core"/>
</dbReference>
<comment type="caution">
    <text evidence="18">The sequence shown here is derived from an EMBL/GenBank/DDBJ whole genome shotgun (WGS) entry which is preliminary data.</text>
</comment>
<evidence type="ECO:0000256" key="5">
    <source>
        <dbReference type="ARBA" id="ARBA00022801"/>
    </source>
</evidence>
<dbReference type="Gene3D" id="1.10.8.60">
    <property type="match status" value="1"/>
</dbReference>
<dbReference type="CDD" id="cd19500">
    <property type="entry name" value="RecA-like_Lon"/>
    <property type="match status" value="1"/>
</dbReference>
<dbReference type="SUPFAM" id="SSF52540">
    <property type="entry name" value="P-loop containing nucleoside triphosphate hydrolases"/>
    <property type="match status" value="1"/>
</dbReference>
<dbReference type="InterPro" id="IPR027543">
    <property type="entry name" value="Lon_bac"/>
</dbReference>
<dbReference type="GO" id="GO:0006515">
    <property type="term" value="P:protein quality control for misfolded or incompletely synthesized proteins"/>
    <property type="evidence" value="ECO:0007669"/>
    <property type="project" value="UniProtKB-UniRule"/>
</dbReference>
<dbReference type="GO" id="GO:0016887">
    <property type="term" value="F:ATP hydrolysis activity"/>
    <property type="evidence" value="ECO:0007669"/>
    <property type="project" value="UniProtKB-UniRule"/>
</dbReference>
<dbReference type="SUPFAM" id="SSF54211">
    <property type="entry name" value="Ribosomal protein S5 domain 2-like"/>
    <property type="match status" value="1"/>
</dbReference>
<evidence type="ECO:0000256" key="9">
    <source>
        <dbReference type="ARBA" id="ARBA00050665"/>
    </source>
</evidence>
<evidence type="ECO:0000256" key="3">
    <source>
        <dbReference type="ARBA" id="ARBA00022670"/>
    </source>
</evidence>
<dbReference type="InterPro" id="IPR014721">
    <property type="entry name" value="Ribsml_uS5_D2-typ_fold_subgr"/>
</dbReference>
<dbReference type="Proteomes" id="UP000004221">
    <property type="component" value="Unassembled WGS sequence"/>
</dbReference>
<accession>I4EFT6</accession>
<dbReference type="GO" id="GO:0005737">
    <property type="term" value="C:cytoplasm"/>
    <property type="evidence" value="ECO:0007669"/>
    <property type="project" value="UniProtKB-SubCell"/>
</dbReference>
<name>I4EFT6_9BACT</name>
<dbReference type="Gene3D" id="1.20.5.5270">
    <property type="match status" value="1"/>
</dbReference>
<feature type="active site" evidence="10 12">
    <location>
        <position position="724"/>
    </location>
</feature>
<proteinExistence type="evidence at transcript level"/>
<dbReference type="NCBIfam" id="TIGR00763">
    <property type="entry name" value="lon"/>
    <property type="match status" value="1"/>
</dbReference>
<evidence type="ECO:0000256" key="10">
    <source>
        <dbReference type="HAMAP-Rule" id="MF_01973"/>
    </source>
</evidence>
<organism evidence="18 19">
    <name type="scientific">Nitrolancea hollandica Lb</name>
    <dbReference type="NCBI Taxonomy" id="1129897"/>
    <lineage>
        <taxon>Bacteria</taxon>
        <taxon>Pseudomonadati</taxon>
        <taxon>Thermomicrobiota</taxon>
        <taxon>Thermomicrobia</taxon>
        <taxon>Sphaerobacterales</taxon>
        <taxon>Sphaerobacterineae</taxon>
        <taxon>Sphaerobacteraceae</taxon>
        <taxon>Nitrolancea</taxon>
    </lineage>
</organism>
<evidence type="ECO:0000313" key="19">
    <source>
        <dbReference type="Proteomes" id="UP000004221"/>
    </source>
</evidence>
<keyword evidence="5 10" id="KW-0378">Hydrolase</keyword>
<dbReference type="EMBL" id="CAGS01000158">
    <property type="protein sequence ID" value="CCF83548.1"/>
    <property type="molecule type" value="Genomic_DNA"/>
</dbReference>
<dbReference type="InterPro" id="IPR054594">
    <property type="entry name" value="Lon_lid"/>
</dbReference>
<feature type="domain" description="Lon proteolytic" evidence="16">
    <location>
        <begin position="594"/>
        <end position="775"/>
    </location>
</feature>
<protein>
    <recommendedName>
        <fullName evidence="10 11">Lon protease</fullName>
        <ecNumber evidence="10 11">3.4.21.53</ecNumber>
    </recommendedName>
    <alternativeName>
        <fullName evidence="10">ATP-dependent protease La</fullName>
    </alternativeName>
</protein>
<reference evidence="18 19" key="1">
    <citation type="journal article" date="2012" name="ISME J.">
        <title>Nitrification expanded: discovery, physiology and genomics of a nitrite-oxidizing bacterium from the phylum Chloroflexi.</title>
        <authorList>
            <person name="Sorokin D.Y."/>
            <person name="Lucker S."/>
            <person name="Vejmelkova D."/>
            <person name="Kostrikina N.A."/>
            <person name="Kleerebezem R."/>
            <person name="Rijpstra W.I."/>
            <person name="Damste J.S."/>
            <person name="Le Paslier D."/>
            <person name="Muyzer G."/>
            <person name="Wagner M."/>
            <person name="van Loosdrecht M.C."/>
            <person name="Daims H."/>
        </authorList>
    </citation>
    <scope>NUCLEOTIDE SEQUENCE [LARGE SCALE GENOMIC DNA]</scope>
    <source>
        <strain evidence="19">none</strain>
    </source>
</reference>
<dbReference type="PRINTS" id="PR00830">
    <property type="entry name" value="ENDOLAPTASE"/>
</dbReference>
<dbReference type="Gene3D" id="2.30.130.40">
    <property type="entry name" value="LON domain-like"/>
    <property type="match status" value="1"/>
</dbReference>
<evidence type="ECO:0000256" key="6">
    <source>
        <dbReference type="ARBA" id="ARBA00022825"/>
    </source>
</evidence>
<feature type="domain" description="Lon N-terminal" evidence="17">
    <location>
        <begin position="12"/>
        <end position="205"/>
    </location>
</feature>
<comment type="similarity">
    <text evidence="10 11 14 15">Belongs to the peptidase S16 family.</text>
</comment>
<feature type="binding site" evidence="10 13">
    <location>
        <begin position="358"/>
        <end position="365"/>
    </location>
    <ligand>
        <name>ATP</name>
        <dbReference type="ChEBI" id="CHEBI:30616"/>
    </ligand>
</feature>
<evidence type="ECO:0000256" key="8">
    <source>
        <dbReference type="ARBA" id="ARBA00023016"/>
    </source>
</evidence>
<dbReference type="PROSITE" id="PS51787">
    <property type="entry name" value="LON_N"/>
    <property type="match status" value="1"/>
</dbReference>
<dbReference type="Gene3D" id="3.30.230.10">
    <property type="match status" value="1"/>
</dbReference>
<evidence type="ECO:0000256" key="15">
    <source>
        <dbReference type="RuleBase" id="RU000591"/>
    </source>
</evidence>
<dbReference type="InterPro" id="IPR020568">
    <property type="entry name" value="Ribosomal_Su5_D2-typ_SF"/>
</dbReference>
<evidence type="ECO:0000259" key="17">
    <source>
        <dbReference type="PROSITE" id="PS51787"/>
    </source>
</evidence>
<dbReference type="InterPro" id="IPR027065">
    <property type="entry name" value="Lon_Prtase"/>
</dbReference>
<keyword evidence="4 10" id="KW-0547">Nucleotide-binding</keyword>
<dbReference type="Gene3D" id="1.20.58.1480">
    <property type="match status" value="1"/>
</dbReference>
<dbReference type="InterPro" id="IPR003593">
    <property type="entry name" value="AAA+_ATPase"/>
</dbReference>
<dbReference type="Pfam" id="PF05362">
    <property type="entry name" value="Lon_C"/>
    <property type="match status" value="1"/>
</dbReference>
<dbReference type="GO" id="GO:0005524">
    <property type="term" value="F:ATP binding"/>
    <property type="evidence" value="ECO:0007669"/>
    <property type="project" value="UniProtKB-UniRule"/>
</dbReference>
<dbReference type="GO" id="GO:0034605">
    <property type="term" value="P:cellular response to heat"/>
    <property type="evidence" value="ECO:0007669"/>
    <property type="project" value="UniProtKB-UniRule"/>
</dbReference>
<evidence type="ECO:0000313" key="18">
    <source>
        <dbReference type="EMBL" id="CCF83548.1"/>
    </source>
</evidence>
<dbReference type="OrthoDB" id="9803599at2"/>
<dbReference type="InterPro" id="IPR004815">
    <property type="entry name" value="Lon_bac/euk-typ"/>
</dbReference>
<keyword evidence="7 10" id="KW-0067">ATP-binding</keyword>
<dbReference type="Pfam" id="PF02190">
    <property type="entry name" value="LON_substr_bdg"/>
    <property type="match status" value="1"/>
</dbReference>
<dbReference type="InterPro" id="IPR008268">
    <property type="entry name" value="Peptidase_S16_AS"/>
</dbReference>
<dbReference type="PANTHER" id="PTHR10046">
    <property type="entry name" value="ATP DEPENDENT LON PROTEASE FAMILY MEMBER"/>
    <property type="match status" value="1"/>
</dbReference>
<dbReference type="EC" id="3.4.21.53" evidence="10 11"/>
<dbReference type="InterPro" id="IPR008269">
    <property type="entry name" value="Lon_proteolytic"/>
</dbReference>
<dbReference type="Pfam" id="PF00004">
    <property type="entry name" value="AAA"/>
    <property type="match status" value="1"/>
</dbReference>
<dbReference type="SUPFAM" id="SSF88697">
    <property type="entry name" value="PUA domain-like"/>
    <property type="match status" value="1"/>
</dbReference>
<dbReference type="GO" id="GO:0004176">
    <property type="term" value="F:ATP-dependent peptidase activity"/>
    <property type="evidence" value="ECO:0007669"/>
    <property type="project" value="UniProtKB-UniRule"/>
</dbReference>
<dbReference type="PROSITE" id="PS01046">
    <property type="entry name" value="LON_SER"/>
    <property type="match status" value="1"/>
</dbReference>
<comment type="subcellular location">
    <subcellularLocation>
        <location evidence="1 10 11">Cytoplasm</location>
    </subcellularLocation>
</comment>
<dbReference type="InterPro" id="IPR046336">
    <property type="entry name" value="Lon_prtase_N_sf"/>
</dbReference>
<dbReference type="SMART" id="SM00382">
    <property type="entry name" value="AAA"/>
    <property type="match status" value="1"/>
</dbReference>
<dbReference type="InterPro" id="IPR027417">
    <property type="entry name" value="P-loop_NTPase"/>
</dbReference>
<evidence type="ECO:0000256" key="12">
    <source>
        <dbReference type="PIRSR" id="PIRSR001174-1"/>
    </source>
</evidence>